<evidence type="ECO:0000259" key="9">
    <source>
        <dbReference type="SMART" id="SM01032"/>
    </source>
</evidence>
<dbReference type="GO" id="GO:0003684">
    <property type="term" value="F:damaged DNA binding"/>
    <property type="evidence" value="ECO:0007669"/>
    <property type="project" value="InterPro"/>
</dbReference>
<feature type="compositionally biased region" description="Basic and acidic residues" evidence="6">
    <location>
        <begin position="1084"/>
        <end position="1099"/>
    </location>
</feature>
<dbReference type="PANTHER" id="PTHR12135">
    <property type="entry name" value="DNA REPAIR PROTEIN XP-C / RAD4"/>
    <property type="match status" value="1"/>
</dbReference>
<evidence type="ECO:0008006" key="12">
    <source>
        <dbReference type="Google" id="ProtNLM"/>
    </source>
</evidence>
<feature type="compositionally biased region" description="Basic residues" evidence="6">
    <location>
        <begin position="1"/>
        <end position="10"/>
    </location>
</feature>
<keyword evidence="5" id="KW-0539">Nucleus</keyword>
<comment type="subcellular location">
    <subcellularLocation>
        <location evidence="1">Nucleus</location>
    </subcellularLocation>
</comment>
<dbReference type="GeneID" id="68292737"/>
<feature type="region of interest" description="Disordered" evidence="6">
    <location>
        <begin position="372"/>
        <end position="477"/>
    </location>
</feature>
<dbReference type="Gene3D" id="3.90.260.10">
    <property type="entry name" value="Transglutaminase-like"/>
    <property type="match status" value="1"/>
</dbReference>
<dbReference type="PANTHER" id="PTHR12135:SF2">
    <property type="entry name" value="DNA REPAIR PROTEIN RAD34"/>
    <property type="match status" value="1"/>
</dbReference>
<dbReference type="InterPro" id="IPR018328">
    <property type="entry name" value="Rad4_beta-hairpin_dom3"/>
</dbReference>
<evidence type="ECO:0000256" key="3">
    <source>
        <dbReference type="ARBA" id="ARBA00022763"/>
    </source>
</evidence>
<feature type="compositionally biased region" description="Basic and acidic residues" evidence="6">
    <location>
        <begin position="46"/>
        <end position="62"/>
    </location>
</feature>
<dbReference type="Pfam" id="PF10405">
    <property type="entry name" value="BHD_3"/>
    <property type="match status" value="1"/>
</dbReference>
<feature type="domain" description="Rad4 beta-hairpin" evidence="9">
    <location>
        <begin position="766"/>
        <end position="840"/>
    </location>
</feature>
<keyword evidence="4" id="KW-0234">DNA repair</keyword>
<dbReference type="InterPro" id="IPR004583">
    <property type="entry name" value="DNA_repair_Rad4"/>
</dbReference>
<dbReference type="Gene3D" id="2.20.20.110">
    <property type="entry name" value="Rad4, beta-hairpin domain BHD1"/>
    <property type="match status" value="1"/>
</dbReference>
<dbReference type="SUPFAM" id="SSF54001">
    <property type="entry name" value="Cysteine proteinases"/>
    <property type="match status" value="1"/>
</dbReference>
<dbReference type="InterPro" id="IPR042488">
    <property type="entry name" value="Rad4_BHD3_sf"/>
</dbReference>
<dbReference type="GO" id="GO:0071942">
    <property type="term" value="C:XPC complex"/>
    <property type="evidence" value="ECO:0007669"/>
    <property type="project" value="TreeGrafter"/>
</dbReference>
<comment type="caution">
    <text evidence="10">The sequence shown here is derived from an EMBL/GenBank/DDBJ whole genome shotgun (WGS) entry which is preliminary data.</text>
</comment>
<keyword evidence="11" id="KW-1185">Reference proteome</keyword>
<dbReference type="EMBL" id="BOLY01000004">
    <property type="protein sequence ID" value="GIZ43953.1"/>
    <property type="molecule type" value="Genomic_DNA"/>
</dbReference>
<dbReference type="GO" id="GO:0006298">
    <property type="term" value="P:mismatch repair"/>
    <property type="evidence" value="ECO:0007669"/>
    <property type="project" value="TreeGrafter"/>
</dbReference>
<name>A0A9P3FE31_9PEZI</name>
<feature type="compositionally biased region" description="Basic residues" evidence="6">
    <location>
        <begin position="1110"/>
        <end position="1125"/>
    </location>
</feature>
<dbReference type="GO" id="GO:0006289">
    <property type="term" value="P:nucleotide-excision repair"/>
    <property type="evidence" value="ECO:0007669"/>
    <property type="project" value="InterPro"/>
</dbReference>
<protein>
    <recommendedName>
        <fullName evidence="12">DNA repair protein rhp42</fullName>
    </recommendedName>
</protein>
<dbReference type="SMART" id="SM01030">
    <property type="entry name" value="BHD_1"/>
    <property type="match status" value="1"/>
</dbReference>
<dbReference type="SMART" id="SM01031">
    <property type="entry name" value="BHD_2"/>
    <property type="match status" value="1"/>
</dbReference>
<evidence type="ECO:0000256" key="6">
    <source>
        <dbReference type="SAM" id="MobiDB-lite"/>
    </source>
</evidence>
<dbReference type="Gene3D" id="3.30.70.2460">
    <property type="entry name" value="Rad4, beta-hairpin domain BHD3"/>
    <property type="match status" value="1"/>
</dbReference>
<evidence type="ECO:0000313" key="10">
    <source>
        <dbReference type="EMBL" id="GIZ43953.1"/>
    </source>
</evidence>
<accession>A0A9P3FE31</accession>
<dbReference type="Proteomes" id="UP000825890">
    <property type="component" value="Unassembled WGS sequence"/>
</dbReference>
<evidence type="ECO:0000259" key="7">
    <source>
        <dbReference type="SMART" id="SM01030"/>
    </source>
</evidence>
<feature type="compositionally biased region" description="Acidic residues" evidence="6">
    <location>
        <begin position="95"/>
        <end position="114"/>
    </location>
</feature>
<keyword evidence="3" id="KW-0227">DNA damage</keyword>
<feature type="compositionally biased region" description="Polar residues" evidence="6">
    <location>
        <begin position="1100"/>
        <end position="1109"/>
    </location>
</feature>
<feature type="compositionally biased region" description="Low complexity" evidence="6">
    <location>
        <begin position="21"/>
        <end position="40"/>
    </location>
</feature>
<comment type="similarity">
    <text evidence="2">Belongs to the XPC family.</text>
</comment>
<dbReference type="GO" id="GO:0005737">
    <property type="term" value="C:cytoplasm"/>
    <property type="evidence" value="ECO:0007669"/>
    <property type="project" value="TreeGrafter"/>
</dbReference>
<evidence type="ECO:0000256" key="2">
    <source>
        <dbReference type="ARBA" id="ARBA00009525"/>
    </source>
</evidence>
<dbReference type="FunFam" id="3.30.70.2460:FF:000001">
    <property type="entry name" value="DNA repair protein Rad4 family"/>
    <property type="match status" value="1"/>
</dbReference>
<dbReference type="RefSeq" id="XP_044658440.1">
    <property type="nucleotide sequence ID" value="XM_044802505.1"/>
</dbReference>
<feature type="compositionally biased region" description="Basic and acidic residues" evidence="6">
    <location>
        <begin position="897"/>
        <end position="906"/>
    </location>
</feature>
<feature type="compositionally biased region" description="Basic residues" evidence="6">
    <location>
        <begin position="408"/>
        <end position="434"/>
    </location>
</feature>
<gene>
    <name evidence="10" type="ORF">CKM354_000716200</name>
</gene>
<dbReference type="InterPro" id="IPR018327">
    <property type="entry name" value="BHD_2"/>
</dbReference>
<feature type="domain" description="Rad4 beta-hairpin" evidence="7">
    <location>
        <begin position="637"/>
        <end position="694"/>
    </location>
</feature>
<dbReference type="Pfam" id="PF10404">
    <property type="entry name" value="BHD_2"/>
    <property type="match status" value="1"/>
</dbReference>
<evidence type="ECO:0000256" key="4">
    <source>
        <dbReference type="ARBA" id="ARBA00023204"/>
    </source>
</evidence>
<dbReference type="InterPro" id="IPR038765">
    <property type="entry name" value="Papain-like_cys_pep_sf"/>
</dbReference>
<dbReference type="InterPro" id="IPR018326">
    <property type="entry name" value="Rad4_beta-hairpin_dom1"/>
</dbReference>
<reference evidence="10 11" key="1">
    <citation type="submission" date="2021-01" db="EMBL/GenBank/DDBJ databases">
        <title>Cercospora kikuchii MAFF 305040 whole genome shotgun sequence.</title>
        <authorList>
            <person name="Kashiwa T."/>
            <person name="Suzuki T."/>
        </authorList>
    </citation>
    <scope>NUCLEOTIDE SEQUENCE [LARGE SCALE GENOMIC DNA]</scope>
    <source>
        <strain evidence="10 11">MAFF 305040</strain>
    </source>
</reference>
<proteinExistence type="inferred from homology"/>
<dbReference type="GO" id="GO:0003697">
    <property type="term" value="F:single-stranded DNA binding"/>
    <property type="evidence" value="ECO:0007669"/>
    <property type="project" value="TreeGrafter"/>
</dbReference>
<organism evidence="10 11">
    <name type="scientific">Cercospora kikuchii</name>
    <dbReference type="NCBI Taxonomy" id="84275"/>
    <lineage>
        <taxon>Eukaryota</taxon>
        <taxon>Fungi</taxon>
        <taxon>Dikarya</taxon>
        <taxon>Ascomycota</taxon>
        <taxon>Pezizomycotina</taxon>
        <taxon>Dothideomycetes</taxon>
        <taxon>Dothideomycetidae</taxon>
        <taxon>Mycosphaerellales</taxon>
        <taxon>Mycosphaerellaceae</taxon>
        <taxon>Cercospora</taxon>
    </lineage>
</organism>
<dbReference type="GO" id="GO:0000111">
    <property type="term" value="C:nucleotide-excision repair factor 2 complex"/>
    <property type="evidence" value="ECO:0007669"/>
    <property type="project" value="TreeGrafter"/>
</dbReference>
<feature type="compositionally biased region" description="Basic and acidic residues" evidence="6">
    <location>
        <begin position="374"/>
        <end position="391"/>
    </location>
</feature>
<evidence type="ECO:0000256" key="5">
    <source>
        <dbReference type="ARBA" id="ARBA00023242"/>
    </source>
</evidence>
<evidence type="ECO:0000259" key="8">
    <source>
        <dbReference type="SMART" id="SM01031"/>
    </source>
</evidence>
<dbReference type="OrthoDB" id="300780at2759"/>
<feature type="compositionally biased region" description="Acidic residues" evidence="6">
    <location>
        <begin position="1141"/>
        <end position="1153"/>
    </location>
</feature>
<dbReference type="Pfam" id="PF10403">
    <property type="entry name" value="BHD_1"/>
    <property type="match status" value="1"/>
</dbReference>
<feature type="region of interest" description="Disordered" evidence="6">
    <location>
        <begin position="882"/>
        <end position="1170"/>
    </location>
</feature>
<dbReference type="Pfam" id="PF03835">
    <property type="entry name" value="Rad4"/>
    <property type="match status" value="1"/>
</dbReference>
<evidence type="ECO:0000256" key="1">
    <source>
        <dbReference type="ARBA" id="ARBA00004123"/>
    </source>
</evidence>
<dbReference type="InterPro" id="IPR036985">
    <property type="entry name" value="Transglutaminase-like_sf"/>
</dbReference>
<sequence>MPPFVSRKRHSDGASPPPPAKRAATTKAKAKSASKQAKATLFDAADTPRKSKSAAETKKFLESLDDDGDDVSLSEVDSDEFEDVPPAKRQKTAANDEDRDDESDEDDDGMDWEDATAHPVASSSKPEPEIGDISVSLNEEGGYIEPEISLATGKKGPSKRERQFRVLTHCLHVQSLMWHNTVRNSWLNDKEVQSILVNGLGDGVKREITRWRENMGTLTKEELDAKKAAAAKIKARKEKKGKGKSKTRDWGYEAAHLEQGVPNLSQGDPLLRLLKMVTAYWRKRFTVTAPAFRKQGYMPLKRLREKIKHWEKNREDSDEHGERIDNVEAFRKLAKSCEGSRDVGAQLFVALLRGIGLEARMVANLQPAGTGFSKAEEANEKKSKQTKKTEANLDATGSEGEADSTPQKKAKTSKKAPSKLKKEKPNRVSSKGKRSAPIQLEDSDSALSEPPSDLDNATQDDLGHDDDDDLSIIDVTPIPRKRPGKKYDRDLAFPTYWAEVCSPVSHKWIPVDPIVLSTIASTDELLQTFEPRGKKAENAKQVICYTIAHNSDGSAKDVTVRYIKKHQLPGKTKGMRILAEKVPIYNKRGKVKKYESYDWFRTVMSPYDRPQKKRTAADDLEEQTDLKPFKPAKEVKEVEKESLQWYKQSAEFVLEQHLRREEAILPGAKPVKAFTAGKADKAVEHPVYKRSDVVNCKTVESWHKEGRAVKVGEQPLKHVPVRAVTIVRKREMEEHFREHGEKLQQGLYGWDQTDWIIPPPIENGVIPKNAFGNMDVYVPTMVPEGAVHLPLKGSAKICRKLEIDYAEACTGFEFGKQRAVPVLTGVVVAEEHEILVRDAWKEHQKEIKRKEDVKRTAAALHWWRKMVMGMRIVERMRAEYNETSGDPDASNPFARKAQAEGRKAEADLDEDAGAGGFFRPHDEEEVPQSARRGADAESPAQEDGGSGFFADSEDEAPEQNVVDDGLLVEEDPDGADTSLRSSVAAMPFTPMSLQSAHKPQGASELEHEDEDAIETAGGFIAEDEDGEPQESRKAPVKKHAVSKPPKTTVRPNGRRSSRKAVVATPSSDEDALSSLSELEDPDESLPREEETPALRRERSSPQIVISPTKKSAKPAKRVSRARGAKKATPTKSQYFNHGSDDQEDENEGDDSEPEIVKPSRTTARTRSKRS</sequence>
<feature type="domain" description="Rad4 beta-hairpin" evidence="8">
    <location>
        <begin position="696"/>
        <end position="759"/>
    </location>
</feature>
<dbReference type="InterPro" id="IPR018325">
    <property type="entry name" value="Rad4/PNGase_transGLS-fold"/>
</dbReference>
<evidence type="ECO:0000313" key="11">
    <source>
        <dbReference type="Proteomes" id="UP000825890"/>
    </source>
</evidence>
<feature type="region of interest" description="Disordered" evidence="6">
    <location>
        <begin position="1"/>
        <end position="133"/>
    </location>
</feature>
<feature type="compositionally biased region" description="Acidic residues" evidence="6">
    <location>
        <begin position="1067"/>
        <end position="1083"/>
    </location>
</feature>
<dbReference type="SMART" id="SM01032">
    <property type="entry name" value="BHD_3"/>
    <property type="match status" value="1"/>
</dbReference>
<feature type="compositionally biased region" description="Acidic residues" evidence="6">
    <location>
        <begin position="63"/>
        <end position="83"/>
    </location>
</feature>
<dbReference type="AlphaFoldDB" id="A0A9P3FE31"/>